<dbReference type="InterPro" id="IPR007577">
    <property type="entry name" value="GlycoTrfase_DXD_sugar-bd_CS"/>
</dbReference>
<dbReference type="Gene3D" id="3.90.550.20">
    <property type="match status" value="1"/>
</dbReference>
<dbReference type="GO" id="GO:0000030">
    <property type="term" value="F:mannosyltransferase activity"/>
    <property type="evidence" value="ECO:0007669"/>
    <property type="project" value="TreeGrafter"/>
</dbReference>
<dbReference type="GO" id="GO:0051999">
    <property type="term" value="P:mannosyl-inositol phosphorylceramide biosynthetic process"/>
    <property type="evidence" value="ECO:0007669"/>
    <property type="project" value="TreeGrafter"/>
</dbReference>
<dbReference type="InterPro" id="IPR029044">
    <property type="entry name" value="Nucleotide-diphossugar_trans"/>
</dbReference>
<evidence type="ECO:0000256" key="1">
    <source>
        <dbReference type="ARBA" id="ARBA00022679"/>
    </source>
</evidence>
<sequence length="208" mass="24678">MIPKVILQTAKKPLPQYVIDMFLGRCPNFQYKFFDDNAILQYFRENPLSEFPNIEAVFHSFSDGAHKSDLFRYYFLYVEGGFYVDSDAMVYIDLTEDTEAYQYISVNSSVFPNTIFQGILAAEPKNQIIYKALQNVYNVDTNRLNYDYYYFIKDMYKILHLPEIIELDYKIKLYAEMDYGDRALVLEGNRINFIHFWKSKVIPLNPME</sequence>
<evidence type="ECO:0008006" key="3">
    <source>
        <dbReference type="Google" id="ProtNLM"/>
    </source>
</evidence>
<proteinExistence type="predicted"/>
<dbReference type="SUPFAM" id="SSF53448">
    <property type="entry name" value="Nucleotide-diphospho-sugar transferases"/>
    <property type="match status" value="1"/>
</dbReference>
<organism evidence="2">
    <name type="scientific">viral metagenome</name>
    <dbReference type="NCBI Taxonomy" id="1070528"/>
    <lineage>
        <taxon>unclassified sequences</taxon>
        <taxon>metagenomes</taxon>
        <taxon>organismal metagenomes</taxon>
    </lineage>
</organism>
<dbReference type="EMBL" id="MN739660">
    <property type="protein sequence ID" value="QHT18962.1"/>
    <property type="molecule type" value="Genomic_DNA"/>
</dbReference>
<reference evidence="2" key="1">
    <citation type="journal article" date="2020" name="Nature">
        <title>Giant virus diversity and host interactions through global metagenomics.</title>
        <authorList>
            <person name="Schulz F."/>
            <person name="Roux S."/>
            <person name="Paez-Espino D."/>
            <person name="Jungbluth S."/>
            <person name="Walsh D.A."/>
            <person name="Denef V.J."/>
            <person name="McMahon K.D."/>
            <person name="Konstantinidis K.T."/>
            <person name="Eloe-Fadrosh E.A."/>
            <person name="Kyrpides N.C."/>
            <person name="Woyke T."/>
        </authorList>
    </citation>
    <scope>NUCLEOTIDE SEQUENCE</scope>
    <source>
        <strain evidence="2">GVMAG-M-3300023174-49</strain>
    </source>
</reference>
<dbReference type="Pfam" id="PF04488">
    <property type="entry name" value="Gly_transf_sug"/>
    <property type="match status" value="1"/>
</dbReference>
<evidence type="ECO:0000313" key="2">
    <source>
        <dbReference type="EMBL" id="QHT18962.1"/>
    </source>
</evidence>
<dbReference type="GO" id="GO:0016020">
    <property type="term" value="C:membrane"/>
    <property type="evidence" value="ECO:0007669"/>
    <property type="project" value="GOC"/>
</dbReference>
<dbReference type="InterPro" id="IPR051706">
    <property type="entry name" value="Glycosyltransferase_domain"/>
</dbReference>
<dbReference type="PANTHER" id="PTHR32385:SF15">
    <property type="entry name" value="INOSITOL PHOSPHOCERAMIDE MANNOSYLTRANSFERASE 1"/>
    <property type="match status" value="1"/>
</dbReference>
<dbReference type="AlphaFoldDB" id="A0A6C0DRG0"/>
<protein>
    <recommendedName>
        <fullName evidence="3">Glycosyltransferase</fullName>
    </recommendedName>
</protein>
<keyword evidence="1" id="KW-0808">Transferase</keyword>
<accession>A0A6C0DRG0</accession>
<dbReference type="PANTHER" id="PTHR32385">
    <property type="entry name" value="MANNOSYL PHOSPHORYLINOSITOL CERAMIDE SYNTHASE"/>
    <property type="match status" value="1"/>
</dbReference>
<name>A0A6C0DRG0_9ZZZZ</name>